<organism evidence="2 3">
    <name type="scientific">Pseudomonas chlororaphis</name>
    <dbReference type="NCBI Taxonomy" id="587753"/>
    <lineage>
        <taxon>Bacteria</taxon>
        <taxon>Pseudomonadati</taxon>
        <taxon>Pseudomonadota</taxon>
        <taxon>Gammaproteobacteria</taxon>
        <taxon>Pseudomonadales</taxon>
        <taxon>Pseudomonadaceae</taxon>
        <taxon>Pseudomonas</taxon>
    </lineage>
</organism>
<protein>
    <submittedName>
        <fullName evidence="2">Uncharacterized protein</fullName>
    </submittedName>
</protein>
<name>A0A0D5Y8K2_9PSED</name>
<keyword evidence="1" id="KW-0812">Transmembrane</keyword>
<sequence length="42" mass="5120">MQRAHGRLLEDETGRLVYSFWIFIYVFTKIYGIRDCLYKEST</sequence>
<dbReference type="AlphaFoldDB" id="A0A0D5Y8K2"/>
<proteinExistence type="predicted"/>
<evidence type="ECO:0000313" key="3">
    <source>
        <dbReference type="Proteomes" id="UP000032748"/>
    </source>
</evidence>
<reference evidence="2 3" key="1">
    <citation type="journal article" date="2015" name="Mol. Plant Microbe Interact.">
        <title>Comparative Genomic Analysis of Pseudomonas chlororaphis PCL1606 Reveals New Insight into Antifungal Compounds Involved in Biocontrol.</title>
        <authorList>
            <person name="Calderon C.E."/>
            <person name="Ramos C."/>
            <person name="de Vicente A."/>
            <person name="Cazorla F.M."/>
        </authorList>
    </citation>
    <scope>NUCLEOTIDE SEQUENCE [LARGE SCALE GENOMIC DNA]</scope>
    <source>
        <strain evidence="2 3">PCL1606</strain>
    </source>
</reference>
<accession>A0A0D5Y8K2</accession>
<evidence type="ECO:0000256" key="1">
    <source>
        <dbReference type="SAM" id="Phobius"/>
    </source>
</evidence>
<keyword evidence="1" id="KW-0472">Membrane</keyword>
<dbReference type="Proteomes" id="UP000032748">
    <property type="component" value="Chromosome"/>
</dbReference>
<feature type="transmembrane region" description="Helical" evidence="1">
    <location>
        <begin position="16"/>
        <end position="33"/>
    </location>
</feature>
<keyword evidence="1" id="KW-1133">Transmembrane helix</keyword>
<dbReference type="KEGG" id="pcz:PCL1606_58610"/>
<dbReference type="EMBL" id="CP011110">
    <property type="protein sequence ID" value="AKA27307.1"/>
    <property type="molecule type" value="Genomic_DNA"/>
</dbReference>
<gene>
    <name evidence="2" type="ORF">PCL1606_58610</name>
</gene>
<evidence type="ECO:0000313" key="2">
    <source>
        <dbReference type="EMBL" id="AKA27307.1"/>
    </source>
</evidence>